<dbReference type="UniPathway" id="UPA00575"/>
<dbReference type="EC" id="2.1.1.148" evidence="1"/>
<comment type="catalytic activity">
    <reaction evidence="1">
        <text>dUMP + (6R)-5,10-methylene-5,6,7,8-tetrahydrofolate + NADPH + H(+) = dTMP + (6S)-5,6,7,8-tetrahydrofolate + NADP(+)</text>
        <dbReference type="Rhea" id="RHEA:29043"/>
        <dbReference type="ChEBI" id="CHEBI:15378"/>
        <dbReference type="ChEBI" id="CHEBI:15636"/>
        <dbReference type="ChEBI" id="CHEBI:57453"/>
        <dbReference type="ChEBI" id="CHEBI:57783"/>
        <dbReference type="ChEBI" id="CHEBI:58349"/>
        <dbReference type="ChEBI" id="CHEBI:63528"/>
        <dbReference type="ChEBI" id="CHEBI:246422"/>
        <dbReference type="EC" id="2.1.1.148"/>
    </reaction>
</comment>
<keyword evidence="1" id="KW-0521">NADP</keyword>
<comment type="similarity">
    <text evidence="1">Belongs to the thymidylate synthase ThyX family.</text>
</comment>
<reference evidence="2 3" key="1">
    <citation type="submission" date="2017-07" db="EMBL/GenBank/DDBJ databases">
        <title>Isolation and whole genome analysis of endospore-forming bacteria from heroin.</title>
        <authorList>
            <person name="Kalinowski J."/>
            <person name="Ahrens B."/>
            <person name="Al-Dilaimi A."/>
            <person name="Winkler A."/>
            <person name="Wibberg D."/>
            <person name="Schleenbecker U."/>
            <person name="Ruckert C."/>
            <person name="Wolfel R."/>
            <person name="Grass G."/>
        </authorList>
    </citation>
    <scope>NUCLEOTIDE SEQUENCE [LARGE SCALE GENOMIC DNA]</scope>
    <source>
        <strain evidence="2 3">7537-G1</strain>
    </source>
</reference>
<dbReference type="Pfam" id="PF02511">
    <property type="entry name" value="Thy1"/>
    <property type="match status" value="1"/>
</dbReference>
<dbReference type="AlphaFoldDB" id="A0A268EH59"/>
<dbReference type="GO" id="GO:0006231">
    <property type="term" value="P:dTMP biosynthetic process"/>
    <property type="evidence" value="ECO:0007669"/>
    <property type="project" value="UniProtKB-UniRule"/>
</dbReference>
<dbReference type="GO" id="GO:0050660">
    <property type="term" value="F:flavin adenine dinucleotide binding"/>
    <property type="evidence" value="ECO:0007669"/>
    <property type="project" value="UniProtKB-UniRule"/>
</dbReference>
<dbReference type="PANTHER" id="PTHR34934:SF1">
    <property type="entry name" value="FLAVIN-DEPENDENT THYMIDYLATE SYNTHASE"/>
    <property type="match status" value="1"/>
</dbReference>
<dbReference type="EMBL" id="NPBY01000079">
    <property type="protein sequence ID" value="PAD72419.1"/>
    <property type="molecule type" value="Genomic_DNA"/>
</dbReference>
<sequence>MNVKLIAHTVLSDEFTDEVLTALAPKHVPNERAAVALTAIRTCYSPLKPTEIVAKEGAKYFGNAASDGEGGTDADRLFRHITRSGHTSTLEHITYTFAIEGVSRALLAQLTRHRHISFSVQSQRYVRMGSADKIGGMDYVTPPSIQDPNKTVVYYESYTKWLGLKANTPAQEIFDDAMAVAQETYDRLREAGVPPEDARMVLPNAAACNLVMTGNLRTFLDFYAKRRPGNGAQWEIADLAVKIRDEIVKVDPWLAPYFSEKEAVTSE</sequence>
<feature type="binding site" evidence="1">
    <location>
        <position position="88"/>
    </location>
    <ligand>
        <name>FAD</name>
        <dbReference type="ChEBI" id="CHEBI:57692"/>
        <note>ligand shared between neighboring subunits</note>
    </ligand>
</feature>
<comment type="caution">
    <text evidence="1">Lacks conserved residue(s) required for the propagation of feature annotation.</text>
</comment>
<protein>
    <recommendedName>
        <fullName evidence="1">Flavin-dependent thymidylate synthase</fullName>
        <shortName evidence="1">FDTS</shortName>
        <ecNumber evidence="1">2.1.1.148</ecNumber>
    </recommendedName>
    <alternativeName>
        <fullName evidence="1">FAD-dependent thymidylate synthase</fullName>
    </alternativeName>
    <alternativeName>
        <fullName evidence="1">Thymidylate synthase ThyX</fullName>
        <shortName evidence="1">TS</shortName>
        <shortName evidence="1">TSase</shortName>
    </alternativeName>
</protein>
<dbReference type="RefSeq" id="WP_095267618.1">
    <property type="nucleotide sequence ID" value="NZ_NPBY01000079.1"/>
</dbReference>
<feature type="binding site" evidence="1">
    <location>
        <position position="226"/>
    </location>
    <ligand>
        <name>dUMP</name>
        <dbReference type="ChEBI" id="CHEBI:246422"/>
        <note>ligand shared between dimeric partners</note>
    </ligand>
</feature>
<feature type="active site" description="Involved in ionization of N3 of dUMP, leading to its activation" evidence="1">
    <location>
        <position position="226"/>
    </location>
</feature>
<evidence type="ECO:0000313" key="2">
    <source>
        <dbReference type="EMBL" id="PAD72419.1"/>
    </source>
</evidence>
<feature type="binding site" description="in other chain" evidence="1">
    <location>
        <begin position="122"/>
        <end position="124"/>
    </location>
    <ligand>
        <name>dUMP</name>
        <dbReference type="ChEBI" id="CHEBI:246422"/>
        <note>ligand shared between dimeric partners</note>
    </ligand>
</feature>
<dbReference type="GO" id="GO:0006235">
    <property type="term" value="P:dTTP biosynthetic process"/>
    <property type="evidence" value="ECO:0007669"/>
    <property type="project" value="UniProtKB-UniRule"/>
</dbReference>
<comment type="caution">
    <text evidence="2">The sequence shown here is derived from an EMBL/GenBank/DDBJ whole genome shotgun (WGS) entry which is preliminary data.</text>
</comment>
<comment type="cofactor">
    <cofactor evidence="1">
        <name>FAD</name>
        <dbReference type="ChEBI" id="CHEBI:57692"/>
    </cofactor>
    <text evidence="1">Binds 4 FAD per tetramer. Each FAD binding site is formed by three monomers.</text>
</comment>
<feature type="binding site" evidence="1">
    <location>
        <begin position="109"/>
        <end position="112"/>
    </location>
    <ligand>
        <name>dUMP</name>
        <dbReference type="ChEBI" id="CHEBI:246422"/>
        <note>ligand shared between dimeric partners</note>
    </ligand>
</feature>
<dbReference type="GO" id="GO:0070402">
    <property type="term" value="F:NADPH binding"/>
    <property type="evidence" value="ECO:0007669"/>
    <property type="project" value="TreeGrafter"/>
</dbReference>
<feature type="binding site" evidence="1">
    <location>
        <begin position="112"/>
        <end position="114"/>
    </location>
    <ligand>
        <name>FAD</name>
        <dbReference type="ChEBI" id="CHEBI:57692"/>
        <note>ligand shared between neighboring subunits</note>
    </ligand>
</feature>
<comment type="pathway">
    <text evidence="1">Pyrimidine metabolism; dTTP biosynthesis.</text>
</comment>
<keyword evidence="1" id="KW-0808">Transferase</keyword>
<dbReference type="NCBIfam" id="TIGR02170">
    <property type="entry name" value="thyX"/>
    <property type="match status" value="1"/>
</dbReference>
<comment type="subunit">
    <text evidence="1">Homotetramer.</text>
</comment>
<dbReference type="GO" id="GO:0004799">
    <property type="term" value="F:thymidylate synthase activity"/>
    <property type="evidence" value="ECO:0007669"/>
    <property type="project" value="TreeGrafter"/>
</dbReference>
<dbReference type="GO" id="GO:0032259">
    <property type="term" value="P:methylation"/>
    <property type="evidence" value="ECO:0007669"/>
    <property type="project" value="UniProtKB-KW"/>
</dbReference>
<evidence type="ECO:0000313" key="3">
    <source>
        <dbReference type="Proteomes" id="UP000215596"/>
    </source>
</evidence>
<feature type="binding site" evidence="1">
    <location>
        <begin position="215"/>
        <end position="217"/>
    </location>
    <ligand>
        <name>FAD</name>
        <dbReference type="ChEBI" id="CHEBI:57692"/>
        <note>ligand shared between neighboring subunits</note>
    </ligand>
</feature>
<dbReference type="Gene3D" id="3.30.1360.170">
    <property type="match status" value="1"/>
</dbReference>
<proteinExistence type="inferred from homology"/>
<dbReference type="Proteomes" id="UP000215596">
    <property type="component" value="Unassembled WGS sequence"/>
</dbReference>
<keyword evidence="1" id="KW-0545">Nucleotide biosynthesis</keyword>
<dbReference type="HAMAP" id="MF_01408">
    <property type="entry name" value="ThyX"/>
    <property type="match status" value="1"/>
</dbReference>
<name>A0A268EH59_9BACL</name>
<keyword evidence="1" id="KW-0285">Flavoprotein</keyword>
<dbReference type="InterPro" id="IPR036098">
    <property type="entry name" value="Thymidylate_synthase_ThyX_sf"/>
</dbReference>
<comment type="function">
    <text evidence="1">Catalyzes the reductive methylation of 2'-deoxyuridine-5'-monophosphate (dUMP) to 2'-deoxythymidine-5'-monophosphate (dTMP) while utilizing 5,10-methylenetetrahydrofolate (mTHF) as the methyl donor, and NADPH and FADH(2) as the reductant.</text>
</comment>
<dbReference type="InterPro" id="IPR003669">
    <property type="entry name" value="Thymidylate_synthase_ThyX"/>
</dbReference>
<keyword evidence="1" id="KW-0274">FAD</keyword>
<accession>A0A268EH59</accession>
<dbReference type="PANTHER" id="PTHR34934">
    <property type="entry name" value="FLAVIN-DEPENDENT THYMIDYLATE SYNTHASE"/>
    <property type="match status" value="1"/>
</dbReference>
<keyword evidence="1" id="KW-0489">Methyltransferase</keyword>
<evidence type="ECO:0000256" key="1">
    <source>
        <dbReference type="HAMAP-Rule" id="MF_01408"/>
    </source>
</evidence>
<organism evidence="2 3">
    <name type="scientific">Paenibacillus campinasensis</name>
    <dbReference type="NCBI Taxonomy" id="66347"/>
    <lineage>
        <taxon>Bacteria</taxon>
        <taxon>Bacillati</taxon>
        <taxon>Bacillota</taxon>
        <taxon>Bacilli</taxon>
        <taxon>Bacillales</taxon>
        <taxon>Paenibacillaceae</taxon>
        <taxon>Paenibacillus</taxon>
    </lineage>
</organism>
<gene>
    <name evidence="1 2" type="primary">thyX</name>
    <name evidence="2" type="ORF">CHH67_22525</name>
</gene>
<dbReference type="PROSITE" id="PS51331">
    <property type="entry name" value="THYX"/>
    <property type="match status" value="1"/>
</dbReference>
<feature type="binding site" description="in other chain" evidence="1">
    <location>
        <position position="199"/>
    </location>
    <ligand>
        <name>dUMP</name>
        <dbReference type="ChEBI" id="CHEBI:246422"/>
        <note>ligand shared between dimeric partners</note>
    </ligand>
</feature>
<dbReference type="SUPFAM" id="SSF69796">
    <property type="entry name" value="Thymidylate synthase-complementing protein Thy1"/>
    <property type="match status" value="1"/>
</dbReference>
<dbReference type="OrthoDB" id="9780625at2"/>
<dbReference type="GO" id="GO:0050797">
    <property type="term" value="F:thymidylate synthase (FAD) activity"/>
    <property type="evidence" value="ECO:0007669"/>
    <property type="project" value="UniProtKB-UniRule"/>
</dbReference>
<dbReference type="CDD" id="cd20175">
    <property type="entry name" value="ThyX"/>
    <property type="match status" value="1"/>
</dbReference>